<accession>A0A9X0AP43</accession>
<name>A0A9X0AP43_9HELO</name>
<reference evidence="1" key="1">
    <citation type="submission" date="2022-11" db="EMBL/GenBank/DDBJ databases">
        <title>Genome Resource of Sclerotinia nivalis Strain SnTB1, a Plant Pathogen Isolated from American Ginseng.</title>
        <authorList>
            <person name="Fan S."/>
        </authorList>
    </citation>
    <scope>NUCLEOTIDE SEQUENCE</scope>
    <source>
        <strain evidence="1">SnTB1</strain>
    </source>
</reference>
<proteinExistence type="predicted"/>
<gene>
    <name evidence="1" type="ORF">OCU04_005427</name>
</gene>
<evidence type="ECO:0000313" key="1">
    <source>
        <dbReference type="EMBL" id="KAJ8066356.1"/>
    </source>
</evidence>
<dbReference type="AlphaFoldDB" id="A0A9X0AP43"/>
<keyword evidence="2" id="KW-1185">Reference proteome</keyword>
<dbReference type="Proteomes" id="UP001152300">
    <property type="component" value="Unassembled WGS sequence"/>
</dbReference>
<evidence type="ECO:0000313" key="2">
    <source>
        <dbReference type="Proteomes" id="UP001152300"/>
    </source>
</evidence>
<sequence length="105" mass="11732">MVTTSNSGTGQDIHKLKQNVVSTLLSWSQGCSNCIEGTFTVKFYSGEKNIYINNTPPTNVISLRIQTHLIGDHCFRSSTTRPPPKDLNTSSIEHNTSTLWTEKYI</sequence>
<protein>
    <submittedName>
        <fullName evidence="1">Uncharacterized protein</fullName>
    </submittedName>
</protein>
<organism evidence="1 2">
    <name type="scientific">Sclerotinia nivalis</name>
    <dbReference type="NCBI Taxonomy" id="352851"/>
    <lineage>
        <taxon>Eukaryota</taxon>
        <taxon>Fungi</taxon>
        <taxon>Dikarya</taxon>
        <taxon>Ascomycota</taxon>
        <taxon>Pezizomycotina</taxon>
        <taxon>Leotiomycetes</taxon>
        <taxon>Helotiales</taxon>
        <taxon>Sclerotiniaceae</taxon>
        <taxon>Sclerotinia</taxon>
    </lineage>
</organism>
<comment type="caution">
    <text evidence="1">The sequence shown here is derived from an EMBL/GenBank/DDBJ whole genome shotgun (WGS) entry which is preliminary data.</text>
</comment>
<dbReference type="EMBL" id="JAPEIS010000005">
    <property type="protein sequence ID" value="KAJ8066356.1"/>
    <property type="molecule type" value="Genomic_DNA"/>
</dbReference>